<gene>
    <name evidence="1" type="ORF">NUW58_g5714</name>
</gene>
<keyword evidence="2" id="KW-1185">Reference proteome</keyword>
<sequence length="1105" mass="121757">MTEPLSKIDSAVQGLSSSPPKEKSHRKSSSVPGVPSVKEMYHTKTVLKVSVETQKSGWKINTSSASVEDKDILTKPLVTPLVRVIDLQFPLGTTVTARNKFGVTIKDALDAIYKTQKKKADDELTEPYLKGFEWPPAHPSWEDEMSKVKEDDREHTREKQWGTLLIHLSSVPETSNVGGVPSTLHIEELPSLLLLLVVREHGGIKLRPSAHTDTKQVVLLRILRSPLVRVEIGARQGEQVAAEDATIPSAPSTPPATANGFSKHTVEMHVDPRSAESLRRSSLGAYSETSSAESYNSHAANMASEDNHRRIDVNATKNSNVHRDPGPLDFAYTVLRLCPLQDTIAILIILMQIPPLALSGIYVLFTLLTFVTSNGLTFSDVFEWNLGAPSLATVICVDGIVLLIWLFLWGPIQHVILDLAQMVIALGLGGGSSSRDGGSMKNTLICLSMILLSHVLRHTKMKYSPVGYLLGSSRFMTPDIDDPLESLDLFRGYDRVQSGWFGWVKSILAIHILTQGLVKYIRDWYLRRERRDSLAQNAADPEAGKPYTQDADGGFSTPDTDATALQNSTALTTKKKRKQSAQVRNRQPLWAALASTKIVVIKEYELTHAAAESAGSNATDIHNLGNAPFNTQPGQIWISYVGCDEVCFNTSQFSTHGSNEPHQDGPGSDFAKPFYVRVNNAIWQPTRMRPVESREESPGLGIRWSGDIYGLTPMSNYECEFVCSITDEILFSTSVRTTQPKSTDADATNSKTPTQRSLRPDSPITTLKTSIAANESKLAEEKARQKGLRKEFHRKVNAMKKENEKLSAAVQSAGTGDDKLRQKIQQNTTQQKQAEQAIASLESELKDVEKVPESLKSSWKSKQSAWTNEKAKFDGAVATFKSFKASVEGGIKNLEDDKSGLQAKRNKISNRIAKVDGEHARITDANARGLDEAERRRQARDTYEQDVARTEREFIARVHDHETVIFNKEQENVILKSQLDSFHTQQVAYPYSGAYDNFAEPTSQFAPAGSSTQVQQNTTSAVPYDAAVAWNNSLYQNSLWGPSPLASAFVPQAATTLQPQQQAIKSRGRSSSMLSNVSGFTQSSGDDEEWGAAPGTAQVQRQACQ</sequence>
<dbReference type="EMBL" id="JAPDGR010001162">
    <property type="protein sequence ID" value="KAJ2985110.1"/>
    <property type="molecule type" value="Genomic_DNA"/>
</dbReference>
<accession>A0ACC1P0B1</accession>
<organism evidence="1 2">
    <name type="scientific">Xylaria curta</name>
    <dbReference type="NCBI Taxonomy" id="42375"/>
    <lineage>
        <taxon>Eukaryota</taxon>
        <taxon>Fungi</taxon>
        <taxon>Dikarya</taxon>
        <taxon>Ascomycota</taxon>
        <taxon>Pezizomycotina</taxon>
        <taxon>Sordariomycetes</taxon>
        <taxon>Xylariomycetidae</taxon>
        <taxon>Xylariales</taxon>
        <taxon>Xylariaceae</taxon>
        <taxon>Xylaria</taxon>
    </lineage>
</organism>
<reference evidence="1" key="1">
    <citation type="submission" date="2022-10" db="EMBL/GenBank/DDBJ databases">
        <title>Genome Sequence of Xylaria curta.</title>
        <authorList>
            <person name="Buettner E."/>
        </authorList>
    </citation>
    <scope>NUCLEOTIDE SEQUENCE</scope>
    <source>
        <strain evidence="1">Babe10</strain>
    </source>
</reference>
<evidence type="ECO:0000313" key="1">
    <source>
        <dbReference type="EMBL" id="KAJ2985110.1"/>
    </source>
</evidence>
<protein>
    <submittedName>
        <fullName evidence="1">Uncharacterized protein</fullName>
    </submittedName>
</protein>
<proteinExistence type="predicted"/>
<evidence type="ECO:0000313" key="2">
    <source>
        <dbReference type="Proteomes" id="UP001143856"/>
    </source>
</evidence>
<comment type="caution">
    <text evidence="1">The sequence shown here is derived from an EMBL/GenBank/DDBJ whole genome shotgun (WGS) entry which is preliminary data.</text>
</comment>
<dbReference type="Proteomes" id="UP001143856">
    <property type="component" value="Unassembled WGS sequence"/>
</dbReference>
<name>A0ACC1P0B1_9PEZI</name>